<evidence type="ECO:0000256" key="3">
    <source>
        <dbReference type="SAM" id="SignalP"/>
    </source>
</evidence>
<feature type="compositionally biased region" description="Low complexity" evidence="1">
    <location>
        <begin position="59"/>
        <end position="97"/>
    </location>
</feature>
<proteinExistence type="predicted"/>
<feature type="chain" id="PRO_5001728916" evidence="3">
    <location>
        <begin position="25"/>
        <end position="510"/>
    </location>
</feature>
<evidence type="ECO:0000256" key="2">
    <source>
        <dbReference type="SAM" id="Phobius"/>
    </source>
</evidence>
<reference evidence="4 5" key="1">
    <citation type="submission" date="2014-06" db="EMBL/GenBank/DDBJ databases">
        <authorList>
            <person name="Swart Estienne"/>
        </authorList>
    </citation>
    <scope>NUCLEOTIDE SEQUENCE [LARGE SCALE GENOMIC DNA]</scope>
    <source>
        <strain evidence="4 5">130c</strain>
    </source>
</reference>
<feature type="region of interest" description="Disordered" evidence="1">
    <location>
        <begin position="470"/>
        <end position="492"/>
    </location>
</feature>
<evidence type="ECO:0000313" key="4">
    <source>
        <dbReference type="EMBL" id="CDW71481.1"/>
    </source>
</evidence>
<gene>
    <name evidence="4" type="primary">Contig6554.g7010</name>
    <name evidence="4" type="ORF">STYLEM_426</name>
</gene>
<feature type="compositionally biased region" description="Basic and acidic residues" evidence="1">
    <location>
        <begin position="166"/>
        <end position="177"/>
    </location>
</feature>
<feature type="region of interest" description="Disordered" evidence="1">
    <location>
        <begin position="136"/>
        <end position="275"/>
    </location>
</feature>
<feature type="compositionally biased region" description="Basic and acidic residues" evidence="1">
    <location>
        <begin position="207"/>
        <end position="216"/>
    </location>
</feature>
<name>A0A077ZSM4_STYLE</name>
<dbReference type="AlphaFoldDB" id="A0A077ZSM4"/>
<keyword evidence="3" id="KW-0732">Signal</keyword>
<feature type="compositionally biased region" description="Polar residues" evidence="1">
    <location>
        <begin position="43"/>
        <end position="58"/>
    </location>
</feature>
<keyword evidence="2" id="KW-1133">Transmembrane helix</keyword>
<dbReference type="InParanoid" id="A0A077ZSM4"/>
<feature type="compositionally biased region" description="Low complexity" evidence="1">
    <location>
        <begin position="240"/>
        <end position="275"/>
    </location>
</feature>
<feature type="compositionally biased region" description="Low complexity" evidence="1">
    <location>
        <begin position="193"/>
        <end position="206"/>
    </location>
</feature>
<keyword evidence="2" id="KW-0472">Membrane</keyword>
<evidence type="ECO:0000313" key="5">
    <source>
        <dbReference type="Proteomes" id="UP000039865"/>
    </source>
</evidence>
<feature type="compositionally biased region" description="Basic and acidic residues" evidence="1">
    <location>
        <begin position="136"/>
        <end position="146"/>
    </location>
</feature>
<sequence length="510" mass="57200">MLKITLILISAVTVFTIFLQQSQAYSLEHKFLQRQLDNDEKGSNASNSTGIVITTQNGDSTSDNSTENGTGNGNSSESYNNDTNGGNSSNNQSQSTNKPPKKLSKKEFYEKFLSDNNYTDFVEKKQKKRDQIKEEIRIKEEKEKNKTKNQNNNGNSNNSSNNGQNDKNETDNKDNKTEGNNNNQDDNDKKNKTNNSSNGDDNSNGNGKDKDKDKNETSNGNNGKSENDKENNGKNKRYLQDSSSDNQTSSSNNNTDSANSTNSTSNSNDTQQQQNETQQLIDELITFYTKLNSAHKDYYGVDLLRNTNLKDGNQIFTLFLSGGLSSIEEIQTTDDTMSSSSSSSSLYDTNRQLYFFLVVGVPLTSLFLIFLGAIIFFKFLMIRQIQKDGTTKWVIRKDGCKKKKNLFNDFERVNHSQNTQRSTNVQDVTLQDFNSVTSTQPINAFQKTLDMTMGTTANLNSSSQIQYHKQQPKLTFHQKGQSSHSDLKSEISSVEYKTGNTKQGDDIVLI</sequence>
<dbReference type="OMA" id="ELITFYT"/>
<feature type="compositionally biased region" description="Polar residues" evidence="1">
    <location>
        <begin position="470"/>
        <end position="484"/>
    </location>
</feature>
<feature type="transmembrane region" description="Helical" evidence="2">
    <location>
        <begin position="353"/>
        <end position="377"/>
    </location>
</feature>
<feature type="compositionally biased region" description="Low complexity" evidence="1">
    <location>
        <begin position="148"/>
        <end position="165"/>
    </location>
</feature>
<feature type="signal peptide" evidence="3">
    <location>
        <begin position="1"/>
        <end position="24"/>
    </location>
</feature>
<accession>A0A077ZSM4</accession>
<protein>
    <submittedName>
        <fullName evidence="4">Uncharacterized protein</fullName>
    </submittedName>
</protein>
<keyword evidence="5" id="KW-1185">Reference proteome</keyword>
<feature type="region of interest" description="Disordered" evidence="1">
    <location>
        <begin position="39"/>
        <end position="103"/>
    </location>
</feature>
<dbReference type="EMBL" id="CCKQ01000411">
    <property type="protein sequence ID" value="CDW71481.1"/>
    <property type="molecule type" value="Genomic_DNA"/>
</dbReference>
<keyword evidence="2" id="KW-0812">Transmembrane</keyword>
<dbReference type="Proteomes" id="UP000039865">
    <property type="component" value="Unassembled WGS sequence"/>
</dbReference>
<organism evidence="4 5">
    <name type="scientific">Stylonychia lemnae</name>
    <name type="common">Ciliate</name>
    <dbReference type="NCBI Taxonomy" id="5949"/>
    <lineage>
        <taxon>Eukaryota</taxon>
        <taxon>Sar</taxon>
        <taxon>Alveolata</taxon>
        <taxon>Ciliophora</taxon>
        <taxon>Intramacronucleata</taxon>
        <taxon>Spirotrichea</taxon>
        <taxon>Stichotrichia</taxon>
        <taxon>Sporadotrichida</taxon>
        <taxon>Oxytrichidae</taxon>
        <taxon>Stylonychinae</taxon>
        <taxon>Stylonychia</taxon>
    </lineage>
</organism>
<evidence type="ECO:0000256" key="1">
    <source>
        <dbReference type="SAM" id="MobiDB-lite"/>
    </source>
</evidence>